<dbReference type="STRING" id="284581.AMD01_17440"/>
<organism evidence="2 3">
    <name type="scientific">Priestia koreensis</name>
    <dbReference type="NCBI Taxonomy" id="284581"/>
    <lineage>
        <taxon>Bacteria</taxon>
        <taxon>Bacillati</taxon>
        <taxon>Bacillota</taxon>
        <taxon>Bacilli</taxon>
        <taxon>Bacillales</taxon>
        <taxon>Bacillaceae</taxon>
        <taxon>Priestia</taxon>
    </lineage>
</organism>
<dbReference type="Pfam" id="PF09953">
    <property type="entry name" value="DUF2187"/>
    <property type="match status" value="1"/>
</dbReference>
<dbReference type="InterPro" id="IPR018690">
    <property type="entry name" value="DUF2187"/>
</dbReference>
<dbReference type="Proteomes" id="UP000037558">
    <property type="component" value="Unassembled WGS sequence"/>
</dbReference>
<reference evidence="3" key="1">
    <citation type="submission" date="2015-08" db="EMBL/GenBank/DDBJ databases">
        <title>Fjat-14210 dsm16467.</title>
        <authorList>
            <person name="Liu B."/>
            <person name="Wang J."/>
            <person name="Zhu Y."/>
            <person name="Liu G."/>
            <person name="Chen Q."/>
            <person name="Chen Z."/>
            <person name="Lan J."/>
            <person name="Che J."/>
            <person name="Ge C."/>
            <person name="Shi H."/>
            <person name="Pan Z."/>
            <person name="Liu X."/>
        </authorList>
    </citation>
    <scope>NUCLEOTIDE SEQUENCE [LARGE SCALE GENOMIC DNA]</scope>
    <source>
        <strain evidence="3">DSM 16467</strain>
    </source>
</reference>
<feature type="region of interest" description="Disordered" evidence="1">
    <location>
        <begin position="1"/>
        <end position="23"/>
    </location>
</feature>
<comment type="caution">
    <text evidence="2">The sequence shown here is derived from an EMBL/GenBank/DDBJ whole genome shotgun (WGS) entry which is preliminary data.</text>
</comment>
<sequence length="75" mass="8545">MADEFVNDQDATNEKANNVKEGSKIEVKKGQWKGRKGEVFIVRDNSVLVDLGIDSETNEPIRTVVNHRNYKVIKE</sequence>
<dbReference type="PATRIC" id="fig|284581.3.peg.2995"/>
<accession>A0A0M0KX10</accession>
<dbReference type="EMBL" id="LILC01000023">
    <property type="protein sequence ID" value="KOO42923.1"/>
    <property type="molecule type" value="Genomic_DNA"/>
</dbReference>
<dbReference type="AlphaFoldDB" id="A0A0M0KX10"/>
<evidence type="ECO:0000313" key="2">
    <source>
        <dbReference type="EMBL" id="KOO42923.1"/>
    </source>
</evidence>
<evidence type="ECO:0008006" key="4">
    <source>
        <dbReference type="Google" id="ProtNLM"/>
    </source>
</evidence>
<dbReference type="RefSeq" id="WP_053402724.1">
    <property type="nucleotide sequence ID" value="NZ_JAUKEN010000001.1"/>
</dbReference>
<protein>
    <recommendedName>
        <fullName evidence="4">DUF2187 domain-containing protein</fullName>
    </recommendedName>
</protein>
<proteinExistence type="predicted"/>
<name>A0A0M0KX10_9BACI</name>
<keyword evidence="3" id="KW-1185">Reference proteome</keyword>
<evidence type="ECO:0000256" key="1">
    <source>
        <dbReference type="SAM" id="MobiDB-lite"/>
    </source>
</evidence>
<evidence type="ECO:0000313" key="3">
    <source>
        <dbReference type="Proteomes" id="UP000037558"/>
    </source>
</evidence>
<gene>
    <name evidence="2" type="ORF">AMD01_17440</name>
</gene>